<gene>
    <name evidence="2" type="ORF">MKZ38_007844</name>
</gene>
<organism evidence="2 3">
    <name type="scientific">Zalerion maritima</name>
    <dbReference type="NCBI Taxonomy" id="339359"/>
    <lineage>
        <taxon>Eukaryota</taxon>
        <taxon>Fungi</taxon>
        <taxon>Dikarya</taxon>
        <taxon>Ascomycota</taxon>
        <taxon>Pezizomycotina</taxon>
        <taxon>Sordariomycetes</taxon>
        <taxon>Lulworthiomycetidae</taxon>
        <taxon>Lulworthiales</taxon>
        <taxon>Lulworthiaceae</taxon>
        <taxon>Zalerion</taxon>
    </lineage>
</organism>
<evidence type="ECO:0000313" key="2">
    <source>
        <dbReference type="EMBL" id="KAJ2904512.1"/>
    </source>
</evidence>
<reference evidence="2" key="1">
    <citation type="submission" date="2022-07" db="EMBL/GenBank/DDBJ databases">
        <title>Draft genome sequence of Zalerion maritima ATCC 34329, a (micro)plastics degrading marine fungus.</title>
        <authorList>
            <person name="Paco A."/>
            <person name="Goncalves M.F.M."/>
            <person name="Rocha-Santos T.A.P."/>
            <person name="Alves A."/>
        </authorList>
    </citation>
    <scope>NUCLEOTIDE SEQUENCE</scope>
    <source>
        <strain evidence="2">ATCC 34329</strain>
    </source>
</reference>
<dbReference type="AlphaFoldDB" id="A0AAD5S2R9"/>
<feature type="compositionally biased region" description="Acidic residues" evidence="1">
    <location>
        <begin position="161"/>
        <end position="170"/>
    </location>
</feature>
<name>A0AAD5S2R9_9PEZI</name>
<sequence length="170" mass="18594">MTTSNNAQINELAEVSQAFIPQAAEAPLTNFLSLVPSLSAPYTPKNEQPLPERRLSNFLTLAPTTSESFPQNPRSRHQSISHLTRPLPLTHGPLPADPAAVVSPPRSMSSSLISLSEATPKSRRSSSMSSDSSSSKGRLRFLKLGPVHWGEHQGDHKEDWHEIDEEVISP</sequence>
<feature type="compositionally biased region" description="Basic and acidic residues" evidence="1">
    <location>
        <begin position="149"/>
        <end position="160"/>
    </location>
</feature>
<proteinExistence type="predicted"/>
<evidence type="ECO:0000256" key="1">
    <source>
        <dbReference type="SAM" id="MobiDB-lite"/>
    </source>
</evidence>
<feature type="compositionally biased region" description="Polar residues" evidence="1">
    <location>
        <begin position="61"/>
        <end position="73"/>
    </location>
</feature>
<protein>
    <submittedName>
        <fullName evidence="2">Uncharacterized protein</fullName>
    </submittedName>
</protein>
<dbReference type="Proteomes" id="UP001201980">
    <property type="component" value="Unassembled WGS sequence"/>
</dbReference>
<comment type="caution">
    <text evidence="2">The sequence shown here is derived from an EMBL/GenBank/DDBJ whole genome shotgun (WGS) entry which is preliminary data.</text>
</comment>
<accession>A0AAD5S2R9</accession>
<feature type="compositionally biased region" description="Low complexity" evidence="1">
    <location>
        <begin position="125"/>
        <end position="135"/>
    </location>
</feature>
<evidence type="ECO:0000313" key="3">
    <source>
        <dbReference type="Proteomes" id="UP001201980"/>
    </source>
</evidence>
<keyword evidence="3" id="KW-1185">Reference proteome</keyword>
<feature type="region of interest" description="Disordered" evidence="1">
    <location>
        <begin position="61"/>
        <end position="170"/>
    </location>
</feature>
<dbReference type="EMBL" id="JAKWBI020000051">
    <property type="protein sequence ID" value="KAJ2904512.1"/>
    <property type="molecule type" value="Genomic_DNA"/>
</dbReference>
<feature type="compositionally biased region" description="Low complexity" evidence="1">
    <location>
        <begin position="103"/>
        <end position="116"/>
    </location>
</feature>